<name>A0A9X3NKV5_9ACTN</name>
<dbReference type="EMBL" id="JAJAQC010000024">
    <property type="protein sequence ID" value="MDA0565567.1"/>
    <property type="molecule type" value="Genomic_DNA"/>
</dbReference>
<accession>A0A9X3NKV5</accession>
<protein>
    <submittedName>
        <fullName evidence="1">Uncharacterized protein</fullName>
    </submittedName>
</protein>
<reference evidence="1" key="1">
    <citation type="submission" date="2021-10" db="EMBL/GenBank/DDBJ databases">
        <title>Streptomonospora sp. nov., isolated from mangrove soil.</title>
        <authorList>
            <person name="Chen X."/>
            <person name="Ge X."/>
            <person name="Liu W."/>
        </authorList>
    </citation>
    <scope>NUCLEOTIDE SEQUENCE</scope>
    <source>
        <strain evidence="1">S1-112</strain>
    </source>
</reference>
<sequence>MGGGGVVRREVVLGCGEVRPYEAAVWRDALVVVKGGEVEVETRDGSRARFGAGAVLFFAGLRLRWLRNTGAVPLVLVAVSRRRGAAVGAVGDAAAGVGEGAAPGSDDPG</sequence>
<organism evidence="1 2">
    <name type="scientific">Streptomonospora mangrovi</name>
    <dbReference type="NCBI Taxonomy" id="2883123"/>
    <lineage>
        <taxon>Bacteria</taxon>
        <taxon>Bacillati</taxon>
        <taxon>Actinomycetota</taxon>
        <taxon>Actinomycetes</taxon>
        <taxon>Streptosporangiales</taxon>
        <taxon>Nocardiopsidaceae</taxon>
        <taxon>Streptomonospora</taxon>
    </lineage>
</organism>
<evidence type="ECO:0000313" key="1">
    <source>
        <dbReference type="EMBL" id="MDA0565567.1"/>
    </source>
</evidence>
<comment type="caution">
    <text evidence="1">The sequence shown here is derived from an EMBL/GenBank/DDBJ whole genome shotgun (WGS) entry which is preliminary data.</text>
</comment>
<dbReference type="InterPro" id="IPR011051">
    <property type="entry name" value="RmlC_Cupin_sf"/>
</dbReference>
<dbReference type="AlphaFoldDB" id="A0A9X3NKV5"/>
<dbReference type="RefSeq" id="WP_270072843.1">
    <property type="nucleotide sequence ID" value="NZ_JAJAQC010000024.1"/>
</dbReference>
<dbReference type="SUPFAM" id="SSF51182">
    <property type="entry name" value="RmlC-like cupins"/>
    <property type="match status" value="1"/>
</dbReference>
<dbReference type="Proteomes" id="UP001140076">
    <property type="component" value="Unassembled WGS sequence"/>
</dbReference>
<proteinExistence type="predicted"/>
<dbReference type="InterPro" id="IPR014710">
    <property type="entry name" value="RmlC-like_jellyroll"/>
</dbReference>
<evidence type="ECO:0000313" key="2">
    <source>
        <dbReference type="Proteomes" id="UP001140076"/>
    </source>
</evidence>
<gene>
    <name evidence="1" type="ORF">LG943_14765</name>
</gene>
<keyword evidence="2" id="KW-1185">Reference proteome</keyword>
<dbReference type="Gene3D" id="2.60.120.10">
    <property type="entry name" value="Jelly Rolls"/>
    <property type="match status" value="1"/>
</dbReference>